<dbReference type="Proteomes" id="UP001177670">
    <property type="component" value="Unassembled WGS sequence"/>
</dbReference>
<evidence type="ECO:0000313" key="2">
    <source>
        <dbReference type="EMBL" id="KAK1120937.1"/>
    </source>
</evidence>
<protein>
    <submittedName>
        <fullName evidence="2">Uncharacterized protein</fullName>
    </submittedName>
</protein>
<feature type="compositionally biased region" description="Basic residues" evidence="1">
    <location>
        <begin position="205"/>
        <end position="222"/>
    </location>
</feature>
<keyword evidence="3" id="KW-1185">Reference proteome</keyword>
<comment type="caution">
    <text evidence="2">The sequence shown here is derived from an EMBL/GenBank/DDBJ whole genome shotgun (WGS) entry which is preliminary data.</text>
</comment>
<sequence length="264" mass="30333">MAFRAIPASIIQAVAGGWRSQAKIIPKRLSGSEAAKNAAGGPTCGSPTFRFRLDAVLDMHANFHKPGQQRCDVRIAATFVPGAPCRVGFLESRAPEIPIAKPESTPRESILGPSIHGSYLSIYARSPRHFERSHSERDADVLEPIERISWQRMKENRNERQEEGRRQEETSREQRGRRWATEERNGQEIERRRERRDQEANCACGRKKERTKRERERRRRRRSVEDRDREKRTDLSDSTGLTTCLPASRYATGWASLRTVSNLR</sequence>
<dbReference type="AlphaFoldDB" id="A0AA40FLN9"/>
<feature type="compositionally biased region" description="Basic and acidic residues" evidence="1">
    <location>
        <begin position="223"/>
        <end position="235"/>
    </location>
</feature>
<reference evidence="2" key="1">
    <citation type="submission" date="2021-10" db="EMBL/GenBank/DDBJ databases">
        <title>Melipona bicolor Genome sequencing and assembly.</title>
        <authorList>
            <person name="Araujo N.S."/>
            <person name="Arias M.C."/>
        </authorList>
    </citation>
    <scope>NUCLEOTIDE SEQUENCE</scope>
    <source>
        <strain evidence="2">USP_2M_L1-L4_2017</strain>
        <tissue evidence="2">Whole body</tissue>
    </source>
</reference>
<name>A0AA40FLN9_9HYME</name>
<proteinExistence type="predicted"/>
<accession>A0AA40FLN9</accession>
<feature type="compositionally biased region" description="Basic and acidic residues" evidence="1">
    <location>
        <begin position="155"/>
        <end position="199"/>
    </location>
</feature>
<organism evidence="2 3">
    <name type="scientific">Melipona bicolor</name>
    <dbReference type="NCBI Taxonomy" id="60889"/>
    <lineage>
        <taxon>Eukaryota</taxon>
        <taxon>Metazoa</taxon>
        <taxon>Ecdysozoa</taxon>
        <taxon>Arthropoda</taxon>
        <taxon>Hexapoda</taxon>
        <taxon>Insecta</taxon>
        <taxon>Pterygota</taxon>
        <taxon>Neoptera</taxon>
        <taxon>Endopterygota</taxon>
        <taxon>Hymenoptera</taxon>
        <taxon>Apocrita</taxon>
        <taxon>Aculeata</taxon>
        <taxon>Apoidea</taxon>
        <taxon>Anthophila</taxon>
        <taxon>Apidae</taxon>
        <taxon>Melipona</taxon>
    </lineage>
</organism>
<dbReference type="EMBL" id="JAHYIQ010000028">
    <property type="protein sequence ID" value="KAK1120937.1"/>
    <property type="molecule type" value="Genomic_DNA"/>
</dbReference>
<gene>
    <name evidence="2" type="ORF">K0M31_010721</name>
</gene>
<evidence type="ECO:0000256" key="1">
    <source>
        <dbReference type="SAM" id="MobiDB-lite"/>
    </source>
</evidence>
<evidence type="ECO:0000313" key="3">
    <source>
        <dbReference type="Proteomes" id="UP001177670"/>
    </source>
</evidence>
<feature type="region of interest" description="Disordered" evidence="1">
    <location>
        <begin position="155"/>
        <end position="243"/>
    </location>
</feature>